<evidence type="ECO:0000256" key="1">
    <source>
        <dbReference type="SAM" id="MobiDB-lite"/>
    </source>
</evidence>
<comment type="caution">
    <text evidence="2">The sequence shown here is derived from an EMBL/GenBank/DDBJ whole genome shotgun (WGS) entry which is preliminary data.</text>
</comment>
<feature type="compositionally biased region" description="Low complexity" evidence="1">
    <location>
        <begin position="23"/>
        <end position="64"/>
    </location>
</feature>
<feature type="compositionally biased region" description="Acidic residues" evidence="1">
    <location>
        <begin position="291"/>
        <end position="303"/>
    </location>
</feature>
<gene>
    <name evidence="2" type="ORF">F2Q68_00038786</name>
</gene>
<organism evidence="2 3">
    <name type="scientific">Brassica cretica</name>
    <name type="common">Mustard</name>
    <dbReference type="NCBI Taxonomy" id="69181"/>
    <lineage>
        <taxon>Eukaryota</taxon>
        <taxon>Viridiplantae</taxon>
        <taxon>Streptophyta</taxon>
        <taxon>Embryophyta</taxon>
        <taxon>Tracheophyta</taxon>
        <taxon>Spermatophyta</taxon>
        <taxon>Magnoliopsida</taxon>
        <taxon>eudicotyledons</taxon>
        <taxon>Gunneridae</taxon>
        <taxon>Pentapetalae</taxon>
        <taxon>rosids</taxon>
        <taxon>malvids</taxon>
        <taxon>Brassicales</taxon>
        <taxon>Brassicaceae</taxon>
        <taxon>Brassiceae</taxon>
        <taxon>Brassica</taxon>
    </lineage>
</organism>
<feature type="region of interest" description="Disordered" evidence="1">
    <location>
        <begin position="250"/>
        <end position="307"/>
    </location>
</feature>
<dbReference type="EMBL" id="QGKW02000007">
    <property type="protein sequence ID" value="KAF2617819.1"/>
    <property type="molecule type" value="Genomic_DNA"/>
</dbReference>
<feature type="region of interest" description="Disordered" evidence="1">
    <location>
        <begin position="23"/>
        <end position="78"/>
    </location>
</feature>
<name>A0A8S9MK71_BRACR</name>
<protein>
    <submittedName>
        <fullName evidence="2">Uncharacterized protein</fullName>
    </submittedName>
</protein>
<accession>A0A8S9MK71</accession>
<proteinExistence type="predicted"/>
<dbReference type="AlphaFoldDB" id="A0A8S9MK71"/>
<evidence type="ECO:0000313" key="2">
    <source>
        <dbReference type="EMBL" id="KAF2617819.1"/>
    </source>
</evidence>
<evidence type="ECO:0000313" key="3">
    <source>
        <dbReference type="Proteomes" id="UP000712281"/>
    </source>
</evidence>
<sequence length="339" mass="36862">MDLPPKKRKLVPDVAIADAQAAGQHAANQAAALPNAAQDAANQAQDAGQEANVAAQEANAAQDAAQEDQEANMAQEANAAVQEAAEALQAAIGQPPCRFRSVKHTCALVGCYLKILPGSNHCCLDHYHKATAFSTQTRAFHCFGGFRDFKATCCICLFHKVLNVETRVSNLDGVQLENRTIFSESPWDLPHIFSTEGDYSSFPGSSELNCMMNKVGIRAFLRSLLSKTMARTRRAPLRTEAEITRDAIADAPRIIDPGQDDATMAEPDDSSTKDKPGWINGEDTDLKPADETEDELEPAEESMLELKPAEVIVDELDELSELSDTSLELNELMGFQFPQ</sequence>
<reference evidence="2" key="1">
    <citation type="submission" date="2019-12" db="EMBL/GenBank/DDBJ databases">
        <title>Genome sequencing and annotation of Brassica cretica.</title>
        <authorList>
            <person name="Studholme D.J."/>
            <person name="Sarris P.F."/>
        </authorList>
    </citation>
    <scope>NUCLEOTIDE SEQUENCE</scope>
    <source>
        <strain evidence="2">PFS-001/15</strain>
        <tissue evidence="2">Leaf</tissue>
    </source>
</reference>
<dbReference type="Proteomes" id="UP000712281">
    <property type="component" value="Unassembled WGS sequence"/>
</dbReference>